<gene>
    <name evidence="2" type="ORF">ACFSQT_05770</name>
</gene>
<organism evidence="2 3">
    <name type="scientific">Mesorhizobium calcicola</name>
    <dbReference type="NCBI Taxonomy" id="1300310"/>
    <lineage>
        <taxon>Bacteria</taxon>
        <taxon>Pseudomonadati</taxon>
        <taxon>Pseudomonadota</taxon>
        <taxon>Alphaproteobacteria</taxon>
        <taxon>Hyphomicrobiales</taxon>
        <taxon>Phyllobacteriaceae</taxon>
        <taxon>Mesorhizobium</taxon>
    </lineage>
</organism>
<evidence type="ECO:0000313" key="3">
    <source>
        <dbReference type="Proteomes" id="UP001597349"/>
    </source>
</evidence>
<keyword evidence="1" id="KW-0472">Membrane</keyword>
<keyword evidence="1" id="KW-1133">Transmembrane helix</keyword>
<keyword evidence="3" id="KW-1185">Reference proteome</keyword>
<sequence>MTYQGYLDIAFGCPSLTAPGLIMVVAAVYCLLVLAEQTDWNLHGPDELAG</sequence>
<keyword evidence="1" id="KW-0812">Transmembrane</keyword>
<reference evidence="3" key="1">
    <citation type="journal article" date="2019" name="Int. J. Syst. Evol. Microbiol.">
        <title>The Global Catalogue of Microorganisms (GCM) 10K type strain sequencing project: providing services to taxonomists for standard genome sequencing and annotation.</title>
        <authorList>
            <consortium name="The Broad Institute Genomics Platform"/>
            <consortium name="The Broad Institute Genome Sequencing Center for Infectious Disease"/>
            <person name="Wu L."/>
            <person name="Ma J."/>
        </authorList>
    </citation>
    <scope>NUCLEOTIDE SEQUENCE [LARGE SCALE GENOMIC DNA]</scope>
    <source>
        <strain evidence="3">CGMCC 1.16226</strain>
    </source>
</reference>
<evidence type="ECO:0000313" key="2">
    <source>
        <dbReference type="EMBL" id="MFD2052630.1"/>
    </source>
</evidence>
<evidence type="ECO:0000256" key="1">
    <source>
        <dbReference type="SAM" id="Phobius"/>
    </source>
</evidence>
<accession>A0ABW4W8B3</accession>
<feature type="transmembrane region" description="Helical" evidence="1">
    <location>
        <begin position="16"/>
        <end position="35"/>
    </location>
</feature>
<comment type="caution">
    <text evidence="2">The sequence shown here is derived from an EMBL/GenBank/DDBJ whole genome shotgun (WGS) entry which is preliminary data.</text>
</comment>
<name>A0ABW4W8B3_9HYPH</name>
<dbReference type="Proteomes" id="UP001597349">
    <property type="component" value="Unassembled WGS sequence"/>
</dbReference>
<protein>
    <submittedName>
        <fullName evidence="2">Uncharacterized protein</fullName>
    </submittedName>
</protein>
<dbReference type="EMBL" id="JBHUGY010000012">
    <property type="protein sequence ID" value="MFD2052630.1"/>
    <property type="molecule type" value="Genomic_DNA"/>
</dbReference>
<dbReference type="RefSeq" id="WP_379017419.1">
    <property type="nucleotide sequence ID" value="NZ_JBHUGY010000012.1"/>
</dbReference>
<proteinExistence type="predicted"/>